<dbReference type="PANTHER" id="PTHR47963">
    <property type="entry name" value="DEAD-BOX ATP-DEPENDENT RNA HELICASE 47, MITOCHONDRIAL"/>
    <property type="match status" value="1"/>
</dbReference>
<dbReference type="Pfam" id="PF00270">
    <property type="entry name" value="DEAD"/>
    <property type="match status" value="1"/>
</dbReference>
<keyword evidence="5" id="KW-0547">Nucleotide-binding</keyword>
<gene>
    <name evidence="12" type="ORF">BWI95_03670</name>
</gene>
<evidence type="ECO:0000259" key="11">
    <source>
        <dbReference type="PROSITE" id="PS51643"/>
    </source>
</evidence>
<dbReference type="SUPFAM" id="SSF52540">
    <property type="entry name" value="P-loop containing nucleoside triphosphate hydrolases"/>
    <property type="match status" value="1"/>
</dbReference>
<evidence type="ECO:0000259" key="10">
    <source>
        <dbReference type="PROSITE" id="PS51192"/>
    </source>
</evidence>
<dbReference type="GO" id="GO:0004518">
    <property type="term" value="F:nuclease activity"/>
    <property type="evidence" value="ECO:0007669"/>
    <property type="project" value="UniProtKB-KW"/>
</dbReference>
<comment type="similarity">
    <text evidence="2">In the central section; belongs to the CRISPR-associated helicase Cas3 family.</text>
</comment>
<dbReference type="RefSeq" id="WP_076769022.1">
    <property type="nucleotide sequence ID" value="NZ_CP019445.1"/>
</dbReference>
<dbReference type="GO" id="GO:0003723">
    <property type="term" value="F:RNA binding"/>
    <property type="evidence" value="ECO:0007669"/>
    <property type="project" value="TreeGrafter"/>
</dbReference>
<evidence type="ECO:0000256" key="3">
    <source>
        <dbReference type="ARBA" id="ARBA00022722"/>
    </source>
</evidence>
<dbReference type="PANTHER" id="PTHR47963:SF9">
    <property type="entry name" value="CRISPR-ASSOCIATED ENDONUCLEASE_HELICASE CAS3"/>
    <property type="match status" value="1"/>
</dbReference>
<dbReference type="NCBIfam" id="TIGR01596">
    <property type="entry name" value="cas3_HD"/>
    <property type="match status" value="1"/>
</dbReference>
<dbReference type="InterPro" id="IPR006474">
    <property type="entry name" value="Helicase_Cas3_CRISPR-ass_core"/>
</dbReference>
<dbReference type="Gene3D" id="3.40.50.300">
    <property type="entry name" value="P-loop containing nucleotide triphosphate hydrolases"/>
    <property type="match status" value="2"/>
</dbReference>
<proteinExistence type="inferred from homology"/>
<reference evidence="12 13" key="1">
    <citation type="submission" date="2017-01" db="EMBL/GenBank/DDBJ databases">
        <authorList>
            <person name="Cao J.-M."/>
        </authorList>
    </citation>
    <scope>NUCLEOTIDE SEQUENCE [LARGE SCALE GENOMIC DNA]</scope>
    <source>
        <strain evidence="12 13">888-76</strain>
    </source>
</reference>
<evidence type="ECO:0000256" key="8">
    <source>
        <dbReference type="ARBA" id="ARBA00022840"/>
    </source>
</evidence>
<dbReference type="GO" id="GO:0003724">
    <property type="term" value="F:RNA helicase activity"/>
    <property type="evidence" value="ECO:0007669"/>
    <property type="project" value="TreeGrafter"/>
</dbReference>
<dbReference type="InterPro" id="IPR011545">
    <property type="entry name" value="DEAD/DEAH_box_helicase_dom"/>
</dbReference>
<feature type="domain" description="Helicase ATP-binding" evidence="10">
    <location>
        <begin position="267"/>
        <end position="460"/>
    </location>
</feature>
<dbReference type="GO" id="GO:0016787">
    <property type="term" value="F:hydrolase activity"/>
    <property type="evidence" value="ECO:0007669"/>
    <property type="project" value="UniProtKB-KW"/>
</dbReference>
<comment type="similarity">
    <text evidence="1">In the N-terminal section; belongs to the CRISPR-associated nuclease Cas3-HD family.</text>
</comment>
<dbReference type="SMART" id="SM00490">
    <property type="entry name" value="HELICc"/>
    <property type="match status" value="1"/>
</dbReference>
<keyword evidence="8" id="KW-0067">ATP-binding</keyword>
<dbReference type="InterPro" id="IPR006483">
    <property type="entry name" value="CRISPR-assoc_Cas3_HD"/>
</dbReference>
<dbReference type="InterPro" id="IPR050547">
    <property type="entry name" value="DEAD_box_RNA_helicases"/>
</dbReference>
<keyword evidence="7" id="KW-0347">Helicase</keyword>
<keyword evidence="4" id="KW-0479">Metal-binding</keyword>
<dbReference type="PROSITE" id="PS51192">
    <property type="entry name" value="HELICASE_ATP_BIND_1"/>
    <property type="match status" value="1"/>
</dbReference>
<evidence type="ECO:0000256" key="7">
    <source>
        <dbReference type="ARBA" id="ARBA00022806"/>
    </source>
</evidence>
<dbReference type="InterPro" id="IPR014001">
    <property type="entry name" value="Helicase_ATP-bd"/>
</dbReference>
<dbReference type="CDD" id="cd09641">
    <property type="entry name" value="Cas3''_I"/>
    <property type="match status" value="1"/>
</dbReference>
<dbReference type="GO" id="GO:0051607">
    <property type="term" value="P:defense response to virus"/>
    <property type="evidence" value="ECO:0007669"/>
    <property type="project" value="UniProtKB-KW"/>
</dbReference>
<evidence type="ECO:0000313" key="13">
    <source>
        <dbReference type="Proteomes" id="UP000187148"/>
    </source>
</evidence>
<dbReference type="Pfam" id="PF22590">
    <property type="entry name" value="Cas3-like_C_2"/>
    <property type="match status" value="1"/>
</dbReference>
<dbReference type="Pfam" id="PF18019">
    <property type="entry name" value="Cas3_HD"/>
    <property type="match status" value="1"/>
</dbReference>
<evidence type="ECO:0000256" key="5">
    <source>
        <dbReference type="ARBA" id="ARBA00022741"/>
    </source>
</evidence>
<evidence type="ECO:0000256" key="1">
    <source>
        <dbReference type="ARBA" id="ARBA00006847"/>
    </source>
</evidence>
<dbReference type="CDD" id="cd17930">
    <property type="entry name" value="DEXHc_cas3"/>
    <property type="match status" value="1"/>
</dbReference>
<dbReference type="InterPro" id="IPR001650">
    <property type="entry name" value="Helicase_C-like"/>
</dbReference>
<dbReference type="SMART" id="SM00487">
    <property type="entry name" value="DEXDc"/>
    <property type="match status" value="1"/>
</dbReference>
<dbReference type="EMBL" id="CP019445">
    <property type="protein sequence ID" value="APZ04224.1"/>
    <property type="molecule type" value="Genomic_DNA"/>
</dbReference>
<evidence type="ECO:0000313" key="12">
    <source>
        <dbReference type="EMBL" id="APZ04224.1"/>
    </source>
</evidence>
<evidence type="ECO:0000256" key="6">
    <source>
        <dbReference type="ARBA" id="ARBA00022801"/>
    </source>
</evidence>
<keyword evidence="13" id="KW-1185">Reference proteome</keyword>
<keyword evidence="6" id="KW-0378">Hydrolase</keyword>
<keyword evidence="3" id="KW-0540">Nuclease</keyword>
<organism evidence="12 13">
    <name type="scientific">Kosakonia cowanii JCM 10956 = DSM 18146</name>
    <dbReference type="NCBI Taxonomy" id="1300165"/>
    <lineage>
        <taxon>Bacteria</taxon>
        <taxon>Pseudomonadati</taxon>
        <taxon>Pseudomonadota</taxon>
        <taxon>Gammaproteobacteria</taxon>
        <taxon>Enterobacterales</taxon>
        <taxon>Enterobacteriaceae</taxon>
        <taxon>Kosakonia</taxon>
    </lineage>
</organism>
<dbReference type="KEGG" id="kco:BWI95_03670"/>
<evidence type="ECO:0000256" key="2">
    <source>
        <dbReference type="ARBA" id="ARBA00009046"/>
    </source>
</evidence>
<dbReference type="NCBIfam" id="TIGR01587">
    <property type="entry name" value="cas3_core"/>
    <property type="match status" value="1"/>
</dbReference>
<dbReference type="Gene3D" id="1.10.3210.30">
    <property type="match status" value="1"/>
</dbReference>
<dbReference type="AlphaFoldDB" id="A0A807L964"/>
<evidence type="ECO:0000256" key="9">
    <source>
        <dbReference type="ARBA" id="ARBA00023118"/>
    </source>
</evidence>
<accession>A0A807L964</accession>
<dbReference type="InterPro" id="IPR027417">
    <property type="entry name" value="P-loop_NTPase"/>
</dbReference>
<dbReference type="PROSITE" id="PS51643">
    <property type="entry name" value="HD_CAS3"/>
    <property type="match status" value="1"/>
</dbReference>
<feature type="domain" description="HD Cas3-type" evidence="11">
    <location>
        <begin position="58"/>
        <end position="209"/>
    </location>
</feature>
<dbReference type="InterPro" id="IPR038257">
    <property type="entry name" value="CRISPR-assoc_Cas3_HD_sf"/>
</dbReference>
<dbReference type="GO" id="GO:0046872">
    <property type="term" value="F:metal ion binding"/>
    <property type="evidence" value="ECO:0007669"/>
    <property type="project" value="UniProtKB-KW"/>
</dbReference>
<evidence type="ECO:0000256" key="4">
    <source>
        <dbReference type="ARBA" id="ARBA00022723"/>
    </source>
</evidence>
<name>A0A807L964_9ENTR</name>
<dbReference type="Proteomes" id="UP000187148">
    <property type="component" value="Chromosome"/>
</dbReference>
<dbReference type="InterPro" id="IPR054712">
    <property type="entry name" value="Cas3-like_dom"/>
</dbReference>
<sequence>MTVRRFLNIAAQNSTSVPAIGFEACPAKTRTLGDGKVVQGRSVLSHCQIVGELARCLISRFPEPMRHHLFPRGSEMAAGSHDIGKVSPTFAAKIFAACGIDYKTIPALAGINPELEKQWGGHAGVSQATAEELGVPKFVAEILGQHHGFSPPVDDKRGNAALFGGAQWFDERQKLVAALKAHFQTDWPMFDSAAQARVVAGLTSVADWIGSGEFFENPDDEWQPTLTAALNNAGFITPDIRKGLSFAEVFDPDKRTMQPREPQSLFIEQVTGPGVYILEAQMGMGKTEAALFAAYQLLAQEKATGIYFALPTQLTSNKIYDRFNAFLKQIIHAESPKQSLLLHSGAWLLDTELGEEGRPGGSWFNQNKRGLLAPFAVGTIDQALMAVMNVKHGFVRAFGLAGKVVILDEVHSYDLYTGTLLNELVAFLRQIDCTVIILSATLSQTRREALLQHTTHSAAYPLITAAPVLAESSKLVEVSVPAEDGQPVELHFCRQDERALEEALERAAQGQQVLWIENTVAEAQQRYLDIASRAAQNGCETGLLHSRFTPDDRGKHEDRWVALYGRAGWSQRAERGRILIGTQVLEQSLDIDADFLISRFAPTDMLLQRLGRLWRHADTPRHSSASKACWLLAPAPEQGLANPRGAFGPSAMVYAPYVLCRSLETWQSLQSIQLPSGIRPLIDQTYAERQETGQWAALLHELKNGSRFRTGEQAQQALAKLTLSRGGKTLPEHKAETRYSDRDTHDLLLLRSMYVKDGATHLRLLDGSEVILPHGRHRLTKAGWRQLAVKLHQQLVRVNPANCPPVSHKHDLENLHLHQVFYLGHPENDEALLRVAIVSLSGELLTLDGRPAGDKHRLEYRDDFGFRVISNKE</sequence>
<dbReference type="GO" id="GO:0005524">
    <property type="term" value="F:ATP binding"/>
    <property type="evidence" value="ECO:0007669"/>
    <property type="project" value="UniProtKB-KW"/>
</dbReference>
<keyword evidence="9" id="KW-0051">Antiviral defense</keyword>
<protein>
    <submittedName>
        <fullName evidence="12">CRISPR-associated helicase Cas3</fullName>
    </submittedName>
</protein>